<reference evidence="1 2" key="1">
    <citation type="journal article" name="Sci. Rep.">
        <title>Telomere-to-telomere assembled and centromere annotated genomes of the two main subspecies of the button mushroom Agaricus bisporus reveal especially polymorphic chromosome ends.</title>
        <authorList>
            <person name="Sonnenberg A.S.M."/>
            <person name="Sedaghat-Telgerd N."/>
            <person name="Lavrijssen B."/>
            <person name="Ohm R.A."/>
            <person name="Hendrickx P.M."/>
            <person name="Scholtmeijer K."/>
            <person name="Baars J.J.P."/>
            <person name="van Peer A."/>
        </authorList>
    </citation>
    <scope>NUCLEOTIDE SEQUENCE [LARGE SCALE GENOMIC DNA]</scope>
    <source>
        <strain evidence="1 2">H119_p4</strain>
    </source>
</reference>
<dbReference type="Proteomes" id="UP000629468">
    <property type="component" value="Unassembled WGS sequence"/>
</dbReference>
<evidence type="ECO:0000313" key="2">
    <source>
        <dbReference type="Proteomes" id="UP000629468"/>
    </source>
</evidence>
<dbReference type="SUPFAM" id="SSF52540">
    <property type="entry name" value="P-loop containing nucleoside triphosphate hydrolases"/>
    <property type="match status" value="1"/>
</dbReference>
<dbReference type="PANTHER" id="PTHR37816">
    <property type="entry name" value="YALI0E33011P"/>
    <property type="match status" value="1"/>
</dbReference>
<organism evidence="1 2">
    <name type="scientific">Agaricus bisporus var. burnettii</name>
    <dbReference type="NCBI Taxonomy" id="192524"/>
    <lineage>
        <taxon>Eukaryota</taxon>
        <taxon>Fungi</taxon>
        <taxon>Dikarya</taxon>
        <taxon>Basidiomycota</taxon>
        <taxon>Agaricomycotina</taxon>
        <taxon>Agaricomycetes</taxon>
        <taxon>Agaricomycetidae</taxon>
        <taxon>Agaricales</taxon>
        <taxon>Agaricineae</taxon>
        <taxon>Agaricaceae</taxon>
        <taxon>Agaricus</taxon>
    </lineage>
</organism>
<dbReference type="PANTHER" id="PTHR37816:SF1">
    <property type="entry name" value="TOXIN"/>
    <property type="match status" value="1"/>
</dbReference>
<accession>A0A8H7F2T1</accession>
<dbReference type="InterPro" id="IPR027417">
    <property type="entry name" value="P-loop_NTPase"/>
</dbReference>
<dbReference type="AlphaFoldDB" id="A0A8H7F2T1"/>
<evidence type="ECO:0000313" key="1">
    <source>
        <dbReference type="EMBL" id="KAF7775644.1"/>
    </source>
</evidence>
<proteinExistence type="predicted"/>
<dbReference type="InterPro" id="IPR052922">
    <property type="entry name" value="Cytidylate_Kinase-2"/>
</dbReference>
<name>A0A8H7F2T1_AGABI</name>
<comment type="caution">
    <text evidence="1">The sequence shown here is derived from an EMBL/GenBank/DDBJ whole genome shotgun (WGS) entry which is preliminary data.</text>
</comment>
<sequence>MTTEHPPLLGDKHGKYRILIIGNSGTGKSTLTTILSTKLNINSSNLDRLFWNPGWQETPTLEFKALVQETMDQNPEGWIIDGNYTEKVGMMIQDQATDIIWLDPPLVLYFPRIFMRTIKRWWGIQELCSPGCGETFKDIFLSRKSILAFCIEHHFVVRKRCREMMRNIGVGIGLDKERNCMRRIGGWGGALKGWLRDVDDMVRKRP</sequence>
<dbReference type="EMBL" id="JABXXO010000006">
    <property type="protein sequence ID" value="KAF7775644.1"/>
    <property type="molecule type" value="Genomic_DNA"/>
</dbReference>
<protein>
    <recommendedName>
        <fullName evidence="3">Adenylate kinase</fullName>
    </recommendedName>
</protein>
<evidence type="ECO:0008006" key="3">
    <source>
        <dbReference type="Google" id="ProtNLM"/>
    </source>
</evidence>
<gene>
    <name evidence="1" type="ORF">Agabi119p4_4037</name>
</gene>
<dbReference type="Gene3D" id="3.40.50.300">
    <property type="entry name" value="P-loop containing nucleotide triphosphate hydrolases"/>
    <property type="match status" value="1"/>
</dbReference>